<evidence type="ECO:0000313" key="3">
    <source>
        <dbReference type="Proteomes" id="UP001169027"/>
    </source>
</evidence>
<comment type="caution">
    <text evidence="2">The sequence shown here is derived from an EMBL/GenBank/DDBJ whole genome shotgun (WGS) entry which is preliminary data.</text>
</comment>
<dbReference type="Gene3D" id="1.10.101.10">
    <property type="entry name" value="PGBD-like superfamily/PGBD"/>
    <property type="match status" value="1"/>
</dbReference>
<sequence>MRLKLVYGDQGPDVTALQQALLAAGFNPGVIDGDFGTGTFNAVSAFQQAKGLLADGIAGPRTLHALGLAESADLPDATGDMSVQVASLMLPGAPLANIKTHLPVILASLRAFEIPDRTMALMAIATIRAETAGCAPISEGISAFNTSPTGHPFDLYDHRSDLGNQGPPDGALFKGRGFVQLTGRSNYRRYGPRLPTPADLVKKPELANTASVAADLLSLFLADRELQIKDAILHGNFQAARRLVNGGLHGWEQFETSFKRGDMAMPR</sequence>
<dbReference type="InterPro" id="IPR002477">
    <property type="entry name" value="Peptidoglycan-bd-like"/>
</dbReference>
<dbReference type="Proteomes" id="UP001169027">
    <property type="component" value="Unassembled WGS sequence"/>
</dbReference>
<feature type="domain" description="Peptidoglycan binding-like" evidence="1">
    <location>
        <begin position="10"/>
        <end position="66"/>
    </location>
</feature>
<dbReference type="InterPro" id="IPR036366">
    <property type="entry name" value="PGBDSf"/>
</dbReference>
<proteinExistence type="predicted"/>
<accession>A0ABT8SH71</accession>
<dbReference type="SUPFAM" id="SSF47090">
    <property type="entry name" value="PGBD-like"/>
    <property type="match status" value="1"/>
</dbReference>
<keyword evidence="3" id="KW-1185">Reference proteome</keyword>
<organism evidence="2 3">
    <name type="scientific">Variovorax ginsengisoli</name>
    <dbReference type="NCBI Taxonomy" id="363844"/>
    <lineage>
        <taxon>Bacteria</taxon>
        <taxon>Pseudomonadati</taxon>
        <taxon>Pseudomonadota</taxon>
        <taxon>Betaproteobacteria</taxon>
        <taxon>Burkholderiales</taxon>
        <taxon>Comamonadaceae</taxon>
        <taxon>Variovorax</taxon>
    </lineage>
</organism>
<dbReference type="Pfam" id="PF01471">
    <property type="entry name" value="PG_binding_1"/>
    <property type="match status" value="1"/>
</dbReference>
<gene>
    <name evidence="2" type="ORF">Q2T77_35490</name>
</gene>
<protein>
    <submittedName>
        <fullName evidence="2">Peptidoglycan-binding protein</fullName>
    </submittedName>
</protein>
<evidence type="ECO:0000259" key="1">
    <source>
        <dbReference type="Pfam" id="PF01471"/>
    </source>
</evidence>
<dbReference type="SUPFAM" id="SSF53955">
    <property type="entry name" value="Lysozyme-like"/>
    <property type="match status" value="1"/>
</dbReference>
<reference evidence="2" key="1">
    <citation type="submission" date="2023-06" db="EMBL/GenBank/DDBJ databases">
        <authorList>
            <person name="Jiang Y."/>
            <person name="Liu Q."/>
        </authorList>
    </citation>
    <scope>NUCLEOTIDE SEQUENCE</scope>
    <source>
        <strain evidence="2">CGMCC 1.12090</strain>
    </source>
</reference>
<dbReference type="Gene3D" id="1.10.530.10">
    <property type="match status" value="1"/>
</dbReference>
<dbReference type="InterPro" id="IPR036365">
    <property type="entry name" value="PGBD-like_sf"/>
</dbReference>
<name>A0ABT8SH71_9BURK</name>
<dbReference type="RefSeq" id="WP_301816004.1">
    <property type="nucleotide sequence ID" value="NZ_JAUJZH010000043.1"/>
</dbReference>
<dbReference type="EMBL" id="JAUKVY010000043">
    <property type="protein sequence ID" value="MDO1537557.1"/>
    <property type="molecule type" value="Genomic_DNA"/>
</dbReference>
<dbReference type="InterPro" id="IPR023346">
    <property type="entry name" value="Lysozyme-like_dom_sf"/>
</dbReference>
<evidence type="ECO:0000313" key="2">
    <source>
        <dbReference type="EMBL" id="MDO1537557.1"/>
    </source>
</evidence>